<evidence type="ECO:0000259" key="2">
    <source>
        <dbReference type="Pfam" id="PF24494"/>
    </source>
</evidence>
<comment type="caution">
    <text evidence="3">The sequence shown here is derived from an EMBL/GenBank/DDBJ whole genome shotgun (WGS) entry which is preliminary data.</text>
</comment>
<reference evidence="3 4" key="1">
    <citation type="submission" date="2018-07" db="EMBL/GenBank/DDBJ databases">
        <title>Identification of spontaneous genetic mutation associated with occurrence of a yellow conidial color mutant of Aspergillus flavus.</title>
        <authorList>
            <person name="Chang P.-K."/>
            <person name="Mack B.M."/>
            <person name="Scharfenstein L."/>
            <person name="Gilbert M.K."/>
        </authorList>
    </citation>
    <scope>NUCLEOTIDE SEQUENCE [LARGE SCALE GENOMIC DNA]</scope>
    <source>
        <strain evidence="3 4">CA14</strain>
    </source>
</reference>
<accession>A0AB74BRZ3</accession>
<gene>
    <name evidence="3" type="ORF">CA14_009650</name>
</gene>
<organism evidence="3 4">
    <name type="scientific">Aspergillus flavus</name>
    <dbReference type="NCBI Taxonomy" id="5059"/>
    <lineage>
        <taxon>Eukaryota</taxon>
        <taxon>Fungi</taxon>
        <taxon>Dikarya</taxon>
        <taxon>Ascomycota</taxon>
        <taxon>Pezizomycotina</taxon>
        <taxon>Eurotiomycetes</taxon>
        <taxon>Eurotiomycetidae</taxon>
        <taxon>Eurotiales</taxon>
        <taxon>Aspergillaceae</taxon>
        <taxon>Aspergillus</taxon>
        <taxon>Aspergillus subgen. Circumdati</taxon>
    </lineage>
</organism>
<sequence>MDIQAIDHTQKTPRNRWNTRQRIFLCCLYKFFCRDKRAFREIFNHAFKPELIKCGLTEGISAGTMHTQWADLKWSGDPIWGHIHLSPFKDRDSWLPVVNRIQECATTLGITLVEKEVDDIDTSNFQLREQSLPADFLSTPDADESPITPSNARAVNIAAIRSPVEIARHNYQDLSLCTGAGKRCFWCYKEDTEKQEAAIWIPPILYRWSNIDSQGINSTKMFLCGLFIDALDYFAPNDITTKEFEQHVANHVRIAKVPTPFISTFRSMLAPVHRAIKYKEGAIVTMIDSKKLQTQVYSAKKLLRKVGLKVGRYNGAGEFFIWGKVHESAIISSFKVSSLLQVASEHPYIESILQLDIIGTYEKAGRPLHQVLAKGPGQLDHQSGSIIGELLARLQVPQQYCHSVGQGIVYSWRLNTKKGSWQEFIEGMNSGYSSLSEVHDPEIPLPAILDPDELDPLEPSSDEDTVTEGESSPDNDDQESDDDSRADTPCPVGLPTRAALPPIELFDGHNRRWIAQEDHTREEIIIDESSTEDEAIDDVFTTVAFSNILFNTNTVDNAESATSTNSEPEFINSRHQPVVGDQFASDRARVNQILN</sequence>
<dbReference type="EMBL" id="QQZZ01000196">
    <property type="protein sequence ID" value="RMZ35992.1"/>
    <property type="molecule type" value="Genomic_DNA"/>
</dbReference>
<proteinExistence type="predicted"/>
<evidence type="ECO:0000313" key="4">
    <source>
        <dbReference type="Proteomes" id="UP000275480"/>
    </source>
</evidence>
<feature type="domain" description="DUF7587" evidence="2">
    <location>
        <begin position="201"/>
        <end position="339"/>
    </location>
</feature>
<name>A0AB74BRZ3_ASPFL</name>
<dbReference type="AlphaFoldDB" id="A0AB74BRZ3"/>
<protein>
    <recommendedName>
        <fullName evidence="2">DUF7587 domain-containing protein</fullName>
    </recommendedName>
</protein>
<dbReference type="Pfam" id="PF24494">
    <property type="entry name" value="DUF7587"/>
    <property type="match status" value="1"/>
</dbReference>
<dbReference type="Proteomes" id="UP000275480">
    <property type="component" value="Unassembled WGS sequence"/>
</dbReference>
<evidence type="ECO:0000256" key="1">
    <source>
        <dbReference type="SAM" id="MobiDB-lite"/>
    </source>
</evidence>
<feature type="region of interest" description="Disordered" evidence="1">
    <location>
        <begin position="443"/>
        <end position="497"/>
    </location>
</feature>
<evidence type="ECO:0000313" key="3">
    <source>
        <dbReference type="EMBL" id="RMZ35992.1"/>
    </source>
</evidence>
<dbReference type="InterPro" id="IPR056009">
    <property type="entry name" value="DUF7587"/>
</dbReference>
<feature type="compositionally biased region" description="Acidic residues" evidence="1">
    <location>
        <begin position="450"/>
        <end position="484"/>
    </location>
</feature>